<protein>
    <recommendedName>
        <fullName evidence="4">Phage protein</fullName>
    </recommendedName>
</protein>
<gene>
    <name evidence="2" type="ORF">HPS55_06740</name>
</gene>
<evidence type="ECO:0000256" key="1">
    <source>
        <dbReference type="SAM" id="MobiDB-lite"/>
    </source>
</evidence>
<evidence type="ECO:0000313" key="2">
    <source>
        <dbReference type="EMBL" id="NPE14025.1"/>
    </source>
</evidence>
<dbReference type="GeneID" id="82157461"/>
<reference evidence="2 3" key="1">
    <citation type="submission" date="2020-05" db="EMBL/GenBank/DDBJ databases">
        <title>Distinct polysaccharide utilization as determinants for interspecies competition between intestinal Prevotella spp.</title>
        <authorList>
            <person name="Galvez E.J.C."/>
            <person name="Iljazovic A."/>
            <person name="Strowig T."/>
        </authorList>
    </citation>
    <scope>NUCLEOTIDE SEQUENCE [LARGE SCALE GENOMIC DNA]</scope>
    <source>
        <strain evidence="2 3">PROD</strain>
    </source>
</reference>
<evidence type="ECO:0008006" key="4">
    <source>
        <dbReference type="Google" id="ProtNLM"/>
    </source>
</evidence>
<dbReference type="Proteomes" id="UP001193734">
    <property type="component" value="Unassembled WGS sequence"/>
</dbReference>
<organism evidence="2 3">
    <name type="scientific">Xylanibacter rodentium</name>
    <dbReference type="NCBI Taxonomy" id="2736289"/>
    <lineage>
        <taxon>Bacteria</taxon>
        <taxon>Pseudomonadati</taxon>
        <taxon>Bacteroidota</taxon>
        <taxon>Bacteroidia</taxon>
        <taxon>Bacteroidales</taxon>
        <taxon>Prevotellaceae</taxon>
        <taxon>Xylanibacter</taxon>
    </lineage>
</organism>
<dbReference type="RefSeq" id="WP_172324843.1">
    <property type="nucleotide sequence ID" value="NZ_CASQWE010000002.1"/>
</dbReference>
<feature type="region of interest" description="Disordered" evidence="1">
    <location>
        <begin position="30"/>
        <end position="51"/>
    </location>
</feature>
<comment type="caution">
    <text evidence="2">The sequence shown here is derived from an EMBL/GenBank/DDBJ whole genome shotgun (WGS) entry which is preliminary data.</text>
</comment>
<dbReference type="EMBL" id="JABKKE010000009">
    <property type="protein sequence ID" value="NPE14025.1"/>
    <property type="molecule type" value="Genomic_DNA"/>
</dbReference>
<evidence type="ECO:0000313" key="3">
    <source>
        <dbReference type="Proteomes" id="UP001193734"/>
    </source>
</evidence>
<accession>A0ABX2AUI4</accession>
<name>A0ABX2AUI4_9BACT</name>
<proteinExistence type="predicted"/>
<sequence>MNTAFNPQRQNYAKYDDKHFLLFLNEQEAEQTNENGDTVKGYTYTGNRPDGSTLIEATDVTEENKRSKFIAGLIGTEYTTDDQIALLANGEDSNEHAEELAIFHENRRMAKKAVDELLARNI</sequence>
<keyword evidence="3" id="KW-1185">Reference proteome</keyword>